<feature type="domain" description="Flagellar hook-associated protein 2 N-terminal" evidence="6">
    <location>
        <begin position="10"/>
        <end position="107"/>
    </location>
</feature>
<reference evidence="8 9" key="1">
    <citation type="submission" date="2016-10" db="EMBL/GenBank/DDBJ databases">
        <title>Paenibacillus species isolates.</title>
        <authorList>
            <person name="Beno S.M."/>
        </authorList>
    </citation>
    <scope>NUCLEOTIDE SEQUENCE [LARGE SCALE GENOMIC DNA]</scope>
    <source>
        <strain evidence="8 9">FSL H7-0604</strain>
    </source>
</reference>
<evidence type="ECO:0000313" key="8">
    <source>
        <dbReference type="EMBL" id="OMD22468.1"/>
    </source>
</evidence>
<proteinExistence type="inferred from homology"/>
<dbReference type="RefSeq" id="WP_036678497.1">
    <property type="nucleotide sequence ID" value="NZ_MKQP01000067.1"/>
</dbReference>
<dbReference type="GO" id="GO:0005576">
    <property type="term" value="C:extracellular region"/>
    <property type="evidence" value="ECO:0007669"/>
    <property type="project" value="UniProtKB-SubCell"/>
</dbReference>
<evidence type="ECO:0000256" key="3">
    <source>
        <dbReference type="ARBA" id="ARBA00023054"/>
    </source>
</evidence>
<keyword evidence="8" id="KW-0969">Cilium</keyword>
<accession>A0A1R0WVV2</accession>
<evidence type="ECO:0000256" key="1">
    <source>
        <dbReference type="ARBA" id="ARBA00009764"/>
    </source>
</evidence>
<dbReference type="GO" id="GO:0071973">
    <property type="term" value="P:bacterial-type flagellum-dependent cell motility"/>
    <property type="evidence" value="ECO:0007669"/>
    <property type="project" value="TreeGrafter"/>
</dbReference>
<dbReference type="AlphaFoldDB" id="A0A1R0WVV2"/>
<evidence type="ECO:0000256" key="2">
    <source>
        <dbReference type="ARBA" id="ARBA00011255"/>
    </source>
</evidence>
<keyword evidence="5" id="KW-0964">Secreted</keyword>
<evidence type="ECO:0000259" key="6">
    <source>
        <dbReference type="Pfam" id="PF02465"/>
    </source>
</evidence>
<evidence type="ECO:0000256" key="4">
    <source>
        <dbReference type="ARBA" id="ARBA00023143"/>
    </source>
</evidence>
<keyword evidence="4 5" id="KW-0975">Bacterial flagellum</keyword>
<comment type="function">
    <text evidence="5">Required for morphogenesis and for the elongation of the flagellar filament by facilitating polymerization of the flagellin monomers at the tip of growing filament. Forms a capping structure, which prevents flagellin subunits (transported through the central channel of the flagellum) from leaking out without polymerization at the distal end.</text>
</comment>
<dbReference type="GO" id="GO:0009424">
    <property type="term" value="C:bacterial-type flagellum hook"/>
    <property type="evidence" value="ECO:0007669"/>
    <property type="project" value="UniProtKB-UniRule"/>
</dbReference>
<dbReference type="InterPro" id="IPR003481">
    <property type="entry name" value="FliD_N"/>
</dbReference>
<dbReference type="GO" id="GO:0009421">
    <property type="term" value="C:bacterial-type flagellum filament cap"/>
    <property type="evidence" value="ECO:0007669"/>
    <property type="project" value="InterPro"/>
</dbReference>
<dbReference type="GO" id="GO:0007155">
    <property type="term" value="P:cell adhesion"/>
    <property type="evidence" value="ECO:0007669"/>
    <property type="project" value="InterPro"/>
</dbReference>
<comment type="subcellular location">
    <subcellularLocation>
        <location evidence="5">Secreted</location>
    </subcellularLocation>
    <subcellularLocation>
        <location evidence="5">Bacterial flagellum</location>
    </subcellularLocation>
</comment>
<dbReference type="PANTHER" id="PTHR30288">
    <property type="entry name" value="FLAGELLAR CAP/ASSEMBLY PROTEIN FLID"/>
    <property type="match status" value="1"/>
</dbReference>
<dbReference type="Proteomes" id="UP000187465">
    <property type="component" value="Unassembled WGS sequence"/>
</dbReference>
<dbReference type="InterPro" id="IPR040026">
    <property type="entry name" value="FliD"/>
</dbReference>
<keyword evidence="8" id="KW-0966">Cell projection</keyword>
<evidence type="ECO:0000256" key="5">
    <source>
        <dbReference type="RuleBase" id="RU362066"/>
    </source>
</evidence>
<gene>
    <name evidence="8" type="ORF">BJP51_06540</name>
</gene>
<name>A0A1R0WVV2_9BACL</name>
<comment type="caution">
    <text evidence="8">The sequence shown here is derived from an EMBL/GenBank/DDBJ whole genome shotgun (WGS) entry which is preliminary data.</text>
</comment>
<evidence type="ECO:0000259" key="7">
    <source>
        <dbReference type="Pfam" id="PF07195"/>
    </source>
</evidence>
<dbReference type="EMBL" id="MKQP01000067">
    <property type="protein sequence ID" value="OMD22468.1"/>
    <property type="molecule type" value="Genomic_DNA"/>
</dbReference>
<dbReference type="Pfam" id="PF07196">
    <property type="entry name" value="Flagellin_IN"/>
    <property type="match status" value="1"/>
</dbReference>
<comment type="subunit">
    <text evidence="2 5">Homopentamer.</text>
</comment>
<keyword evidence="3" id="KW-0175">Coiled coil</keyword>
<dbReference type="PANTHER" id="PTHR30288:SF0">
    <property type="entry name" value="FLAGELLAR HOOK-ASSOCIATED PROTEIN 2"/>
    <property type="match status" value="1"/>
</dbReference>
<evidence type="ECO:0000313" key="9">
    <source>
        <dbReference type="Proteomes" id="UP000187465"/>
    </source>
</evidence>
<dbReference type="Pfam" id="PF07195">
    <property type="entry name" value="FliD_C"/>
    <property type="match status" value="1"/>
</dbReference>
<keyword evidence="8" id="KW-0282">Flagellum</keyword>
<dbReference type="InterPro" id="IPR010810">
    <property type="entry name" value="Flagellin_hook_IN_motif"/>
</dbReference>
<comment type="similarity">
    <text evidence="1 5">Belongs to the FliD family.</text>
</comment>
<organism evidence="8 9">
    <name type="scientific">Paenibacillus odorifer</name>
    <dbReference type="NCBI Taxonomy" id="189426"/>
    <lineage>
        <taxon>Bacteria</taxon>
        <taxon>Bacillati</taxon>
        <taxon>Bacillota</taxon>
        <taxon>Bacilli</taxon>
        <taxon>Bacillales</taxon>
        <taxon>Paenibacillaceae</taxon>
        <taxon>Paenibacillus</taxon>
    </lineage>
</organism>
<feature type="domain" description="Flagellar hook-associated protein 2 C-terminal" evidence="7">
    <location>
        <begin position="217"/>
        <end position="483"/>
    </location>
</feature>
<dbReference type="InterPro" id="IPR010809">
    <property type="entry name" value="FliD_C"/>
</dbReference>
<protein>
    <recommendedName>
        <fullName evidence="5">Flagellar hook-associated protein 2</fullName>
        <shortName evidence="5">HAP2</shortName>
    </recommendedName>
    <alternativeName>
        <fullName evidence="5">Flagellar cap protein</fullName>
    </alternativeName>
</protein>
<sequence length="494" mass="53926">MVLRVNGFSSGMDIDSIVKQMMSAKRQPLDKLNQQKTLLEWQRDSYRELNSKLVDFKVNKLSGWNKESQMNVQKAVVSGNTLAVKAEANADANGVEMNVQVTKLATKSSLESTTQLTTSSSEKATIRTKLSDMLGATTPLEFKVDGGVTLTFTDEDTLSSAISKINSSSAGVTASFDEVSGRVTISAKEYGADNVLEKNKLSGSFLSLMNVGALKNAENAEVYISSGKQGSTETPVKYTPSSNTFTVNGTQLTLQGLSGTAGNTTITTQTDPTKAIETIKSFVEAYNELISLFTKKTDENKYRDFTPLTSEQKEAMKESEITTWEEKAKSGLLKNDAILKSTVSDFRSVITSKLGDLSSFGITTGQYFENGKLYINEEKLKQALTDNPEKVTSLFQTSSGGSGIFTSLSTLADKALDKIVLKAGTSKFSADINSTYKTESVMGRLLKDYNSRIDAWADRLTDMETRYYKQFTAMETAMSKYNSQSSSLSSFMSS</sequence>
<dbReference type="Pfam" id="PF02465">
    <property type="entry name" value="FliD_N"/>
    <property type="match status" value="1"/>
</dbReference>